<proteinExistence type="predicted"/>
<name>L9XN22_9EURY</name>
<accession>L9XN22</accession>
<protein>
    <submittedName>
        <fullName evidence="1">Uncharacterized protein</fullName>
    </submittedName>
</protein>
<comment type="caution">
    <text evidence="1">The sequence shown here is derived from an EMBL/GenBank/DDBJ whole genome shotgun (WGS) entry which is preliminary data.</text>
</comment>
<evidence type="ECO:0000313" key="1">
    <source>
        <dbReference type="EMBL" id="ELY62811.1"/>
    </source>
</evidence>
<organism evidence="1 2">
    <name type="scientific">Natrinema versiforme JCM 10478</name>
    <dbReference type="NCBI Taxonomy" id="1227496"/>
    <lineage>
        <taxon>Archaea</taxon>
        <taxon>Methanobacteriati</taxon>
        <taxon>Methanobacteriota</taxon>
        <taxon>Stenosarchaea group</taxon>
        <taxon>Halobacteria</taxon>
        <taxon>Halobacteriales</taxon>
        <taxon>Natrialbaceae</taxon>
        <taxon>Natrinema</taxon>
    </lineage>
</organism>
<reference evidence="1 2" key="1">
    <citation type="journal article" date="2014" name="PLoS Genet.">
        <title>Phylogenetically driven sequencing of extremely halophilic archaea reveals strategies for static and dynamic osmo-response.</title>
        <authorList>
            <person name="Becker E.A."/>
            <person name="Seitzer P.M."/>
            <person name="Tritt A."/>
            <person name="Larsen D."/>
            <person name="Krusor M."/>
            <person name="Yao A.I."/>
            <person name="Wu D."/>
            <person name="Madern D."/>
            <person name="Eisen J.A."/>
            <person name="Darling A.E."/>
            <person name="Facciotti M.T."/>
        </authorList>
    </citation>
    <scope>NUCLEOTIDE SEQUENCE [LARGE SCALE GENOMIC DNA]</scope>
    <source>
        <strain evidence="1 2">JCM 10478</strain>
    </source>
</reference>
<gene>
    <name evidence="1" type="ORF">C489_21081</name>
</gene>
<dbReference type="EMBL" id="AOID01000066">
    <property type="protein sequence ID" value="ELY62811.1"/>
    <property type="molecule type" value="Genomic_DNA"/>
</dbReference>
<sequence length="85" mass="9849">MISDRFNLQIPNFYVVADIELELEDELITVDDYNQQRRFIAAKNGSTWRIFEGVIDGPQALSKRTTVETSTQVLVEALRWLTEDD</sequence>
<evidence type="ECO:0000313" key="2">
    <source>
        <dbReference type="Proteomes" id="UP000011632"/>
    </source>
</evidence>
<dbReference type="AlphaFoldDB" id="L9XN22"/>
<dbReference type="Proteomes" id="UP000011632">
    <property type="component" value="Unassembled WGS sequence"/>
</dbReference>
<keyword evidence="2" id="KW-1185">Reference proteome</keyword>